<gene>
    <name evidence="1" type="ORF">APICC_04984</name>
</gene>
<evidence type="ECO:0000313" key="1">
    <source>
        <dbReference type="EMBL" id="PBC25800.1"/>
    </source>
</evidence>
<dbReference type="AlphaFoldDB" id="A0A2A3E282"/>
<dbReference type="OrthoDB" id="8123139at2759"/>
<dbReference type="STRING" id="94128.A0A2A3E282"/>
<dbReference type="Proteomes" id="UP000242457">
    <property type="component" value="Unassembled WGS sequence"/>
</dbReference>
<keyword evidence="2" id="KW-1185">Reference proteome</keyword>
<protein>
    <recommendedName>
        <fullName evidence="3">PiggyBac transposable element-derived protein domain-containing protein</fullName>
    </recommendedName>
</protein>
<accession>A0A2A3E282</accession>
<sequence>MPLFSSSEDESDILEDQNKISSDGTIWKKIKDSASPGKPPIHNIFKDIAEPIRYLFPTKARLLLNKPDKFGIKFWLASDVKSKYVINGFPYLSKDEVRDSSTLFG</sequence>
<evidence type="ECO:0000313" key="2">
    <source>
        <dbReference type="Proteomes" id="UP000242457"/>
    </source>
</evidence>
<name>A0A2A3E282_APICC</name>
<proteinExistence type="predicted"/>
<reference evidence="1 2" key="1">
    <citation type="submission" date="2014-07" db="EMBL/GenBank/DDBJ databases">
        <title>Genomic and transcriptomic analysis on Apis cerana provide comprehensive insights into honey bee biology.</title>
        <authorList>
            <person name="Diao Q."/>
            <person name="Sun L."/>
            <person name="Zheng H."/>
            <person name="Zheng H."/>
            <person name="Xu S."/>
            <person name="Wang S."/>
            <person name="Zeng Z."/>
            <person name="Hu F."/>
            <person name="Su S."/>
            <person name="Wu J."/>
        </authorList>
    </citation>
    <scope>NUCLEOTIDE SEQUENCE [LARGE SCALE GENOMIC DNA]</scope>
    <source>
        <tissue evidence="1">Pupae without intestine</tissue>
    </source>
</reference>
<organism evidence="1 2">
    <name type="scientific">Apis cerana cerana</name>
    <name type="common">Oriental honeybee</name>
    <dbReference type="NCBI Taxonomy" id="94128"/>
    <lineage>
        <taxon>Eukaryota</taxon>
        <taxon>Metazoa</taxon>
        <taxon>Ecdysozoa</taxon>
        <taxon>Arthropoda</taxon>
        <taxon>Hexapoda</taxon>
        <taxon>Insecta</taxon>
        <taxon>Pterygota</taxon>
        <taxon>Neoptera</taxon>
        <taxon>Endopterygota</taxon>
        <taxon>Hymenoptera</taxon>
        <taxon>Apocrita</taxon>
        <taxon>Aculeata</taxon>
        <taxon>Apoidea</taxon>
        <taxon>Anthophila</taxon>
        <taxon>Apidae</taxon>
        <taxon>Apis</taxon>
    </lineage>
</organism>
<dbReference type="EMBL" id="KZ288432">
    <property type="protein sequence ID" value="PBC25800.1"/>
    <property type="molecule type" value="Genomic_DNA"/>
</dbReference>
<evidence type="ECO:0008006" key="3">
    <source>
        <dbReference type="Google" id="ProtNLM"/>
    </source>
</evidence>